<organism evidence="14">
    <name type="scientific">Brassica oleracea</name>
    <name type="common">Wild cabbage</name>
    <dbReference type="NCBI Taxonomy" id="3712"/>
    <lineage>
        <taxon>Eukaryota</taxon>
        <taxon>Viridiplantae</taxon>
        <taxon>Streptophyta</taxon>
        <taxon>Embryophyta</taxon>
        <taxon>Tracheophyta</taxon>
        <taxon>Spermatophyta</taxon>
        <taxon>Magnoliopsida</taxon>
        <taxon>eudicotyledons</taxon>
        <taxon>Gunneridae</taxon>
        <taxon>Pentapetalae</taxon>
        <taxon>rosids</taxon>
        <taxon>malvids</taxon>
        <taxon>Brassicales</taxon>
        <taxon>Brassicaceae</taxon>
        <taxon>Brassiceae</taxon>
        <taxon>Brassica</taxon>
    </lineage>
</organism>
<keyword evidence="8 11" id="KW-0560">Oxidoreductase</keyword>
<dbReference type="Pfam" id="PF03171">
    <property type="entry name" value="2OG-FeII_Oxy"/>
    <property type="match status" value="1"/>
</dbReference>
<comment type="catalytic activity">
    <reaction evidence="10">
        <text>jasmonate + 2-oxoglutarate + O2 = (1R,2R)-12-hydroxyjasmonate + succinate + CO2</text>
        <dbReference type="Rhea" id="RHEA:67144"/>
        <dbReference type="ChEBI" id="CHEBI:15379"/>
        <dbReference type="ChEBI" id="CHEBI:16526"/>
        <dbReference type="ChEBI" id="CHEBI:16810"/>
        <dbReference type="ChEBI" id="CHEBI:30031"/>
        <dbReference type="ChEBI" id="CHEBI:58431"/>
        <dbReference type="ChEBI" id="CHEBI:132022"/>
    </reaction>
    <physiologicalReaction direction="left-to-right" evidence="10">
        <dbReference type="Rhea" id="RHEA:67145"/>
    </physiologicalReaction>
</comment>
<sequence>MNHQNEIMIKEDTTDENGLNTMSDQENTKKGLGEKWPEPTVRVQSLAESNLATVPDRYIKPPSERPDQTIIINHQPQTAAINIPVVDLNSLFSRNEDERERMSEACREFGFFQVINHGVRPELMEAAREAWRSFFNLPVEAKEVYSNSPSTYEGYGSRLGVEKGAILDWNDYYFLHYLPLVLKDLNKWPSIPSNIREVLDEYGEELVKLGERLTRVLSSNLGLKEEQLKEAFGGEDVGACMRVNYYPKCPRPELALGLSPHSDPGGLTILLPDDKVVGLQVRYGDTWITVNSHPHAFIVNLGDQIQILSNSIYKSSEHRVIVNSQKERVSLAFFYNPKSDIPIQPLQQLVTSTNPPLYPPMSFDEYRLFIRTQGPRGKSYVESHISPLDN</sequence>
<dbReference type="InterPro" id="IPR050295">
    <property type="entry name" value="Plant_2OG-oxidoreductases"/>
</dbReference>
<dbReference type="Pfam" id="PF14226">
    <property type="entry name" value="DIOX_N"/>
    <property type="match status" value="1"/>
</dbReference>
<dbReference type="InterPro" id="IPR027443">
    <property type="entry name" value="IPNS-like_sf"/>
</dbReference>
<accession>A0A3P6G0H2</accession>
<feature type="domain" description="Fe2OG dioxygenase" evidence="13">
    <location>
        <begin position="236"/>
        <end position="337"/>
    </location>
</feature>
<evidence type="ECO:0000313" key="14">
    <source>
        <dbReference type="EMBL" id="VDD52941.1"/>
    </source>
</evidence>
<proteinExistence type="inferred from homology"/>
<dbReference type="GO" id="GO:0120091">
    <property type="term" value="F:jasmonic acid hydrolase"/>
    <property type="evidence" value="ECO:0007669"/>
    <property type="project" value="UniProtKB-ARBA"/>
</dbReference>
<dbReference type="PRINTS" id="PR00682">
    <property type="entry name" value="IPNSYNTHASE"/>
</dbReference>
<dbReference type="GO" id="GO:0046872">
    <property type="term" value="F:metal ion binding"/>
    <property type="evidence" value="ECO:0007669"/>
    <property type="project" value="UniProtKB-KW"/>
</dbReference>
<keyword evidence="9 11" id="KW-0408">Iron</keyword>
<evidence type="ECO:0000256" key="7">
    <source>
        <dbReference type="ARBA" id="ARBA00022964"/>
    </source>
</evidence>
<keyword evidence="6" id="KW-0611">Plant defense</keyword>
<dbReference type="InterPro" id="IPR044861">
    <property type="entry name" value="IPNS-like_FE2OG_OXY"/>
</dbReference>
<evidence type="ECO:0000256" key="2">
    <source>
        <dbReference type="ARBA" id="ARBA00001961"/>
    </source>
</evidence>
<evidence type="ECO:0000256" key="5">
    <source>
        <dbReference type="ARBA" id="ARBA00022819"/>
    </source>
</evidence>
<dbReference type="GO" id="GO:0051213">
    <property type="term" value="F:dioxygenase activity"/>
    <property type="evidence" value="ECO:0007669"/>
    <property type="project" value="UniProtKB-KW"/>
</dbReference>
<evidence type="ECO:0000256" key="10">
    <source>
        <dbReference type="ARBA" id="ARBA00052139"/>
    </source>
</evidence>
<protein>
    <recommendedName>
        <fullName evidence="13">Fe2OG dioxygenase domain-containing protein</fullName>
    </recommendedName>
</protein>
<evidence type="ECO:0000256" key="12">
    <source>
        <dbReference type="SAM" id="MobiDB-lite"/>
    </source>
</evidence>
<feature type="compositionally biased region" description="Basic and acidic residues" evidence="12">
    <location>
        <begin position="26"/>
        <end position="35"/>
    </location>
</feature>
<dbReference type="PANTHER" id="PTHR47991">
    <property type="entry name" value="OXOGLUTARATE/IRON-DEPENDENT DIOXYGENASE"/>
    <property type="match status" value="1"/>
</dbReference>
<name>A0A3P6G0H2_BRAOL</name>
<reference evidence="14" key="1">
    <citation type="submission" date="2018-11" db="EMBL/GenBank/DDBJ databases">
        <authorList>
            <consortium name="Genoscope - CEA"/>
            <person name="William W."/>
        </authorList>
    </citation>
    <scope>NUCLEOTIDE SEQUENCE</scope>
</reference>
<evidence type="ECO:0000259" key="13">
    <source>
        <dbReference type="PROSITE" id="PS51471"/>
    </source>
</evidence>
<comment type="cofactor">
    <cofactor evidence="1">
        <name>Fe(2+)</name>
        <dbReference type="ChEBI" id="CHEBI:29033"/>
    </cofactor>
</comment>
<dbReference type="EMBL" id="LR031878">
    <property type="protein sequence ID" value="VDD52941.1"/>
    <property type="molecule type" value="Genomic_DNA"/>
</dbReference>
<comment type="cofactor">
    <cofactor evidence="2">
        <name>L-ascorbate</name>
        <dbReference type="ChEBI" id="CHEBI:38290"/>
    </cofactor>
</comment>
<comment type="similarity">
    <text evidence="3 11">Belongs to the iron/ascorbate-dependent oxidoreductase family.</text>
</comment>
<dbReference type="PROSITE" id="PS51471">
    <property type="entry name" value="FE2OG_OXY"/>
    <property type="match status" value="1"/>
</dbReference>
<dbReference type="InterPro" id="IPR005123">
    <property type="entry name" value="Oxoglu/Fe-dep_dioxygenase_dom"/>
</dbReference>
<evidence type="ECO:0000256" key="6">
    <source>
        <dbReference type="ARBA" id="ARBA00022821"/>
    </source>
</evidence>
<dbReference type="SUPFAM" id="SSF51197">
    <property type="entry name" value="Clavaminate synthase-like"/>
    <property type="match status" value="1"/>
</dbReference>
<dbReference type="InterPro" id="IPR026992">
    <property type="entry name" value="DIOX_N"/>
</dbReference>
<dbReference type="FunFam" id="2.60.120.330:FF:000008">
    <property type="entry name" value="Jasmonate-regulated gene 21"/>
    <property type="match status" value="1"/>
</dbReference>
<evidence type="ECO:0000256" key="9">
    <source>
        <dbReference type="ARBA" id="ARBA00023004"/>
    </source>
</evidence>
<dbReference type="GO" id="GO:1900366">
    <property type="term" value="P:negative regulation of defense response to insect"/>
    <property type="evidence" value="ECO:0007669"/>
    <property type="project" value="UniProtKB-ARBA"/>
</dbReference>
<evidence type="ECO:0000256" key="4">
    <source>
        <dbReference type="ARBA" id="ARBA00022723"/>
    </source>
</evidence>
<evidence type="ECO:0000256" key="8">
    <source>
        <dbReference type="ARBA" id="ARBA00023002"/>
    </source>
</evidence>
<dbReference type="Gene3D" id="2.60.120.330">
    <property type="entry name" value="B-lactam Antibiotic, Isopenicillin N Synthase, Chain"/>
    <property type="match status" value="1"/>
</dbReference>
<feature type="region of interest" description="Disordered" evidence="12">
    <location>
        <begin position="1"/>
        <end position="35"/>
    </location>
</feature>
<keyword evidence="7" id="KW-0223">Dioxygenase</keyword>
<evidence type="ECO:0000256" key="3">
    <source>
        <dbReference type="ARBA" id="ARBA00008056"/>
    </source>
</evidence>
<gene>
    <name evidence="14" type="ORF">BOLC1T05330H</name>
</gene>
<dbReference type="GO" id="GO:0006952">
    <property type="term" value="P:defense response"/>
    <property type="evidence" value="ECO:0007669"/>
    <property type="project" value="UniProtKB-KW"/>
</dbReference>
<dbReference type="GO" id="GO:2000022">
    <property type="term" value="P:regulation of jasmonic acid mediated signaling pathway"/>
    <property type="evidence" value="ECO:0007669"/>
    <property type="project" value="UniProtKB-ARBA"/>
</dbReference>
<dbReference type="AlphaFoldDB" id="A0A3P6G0H2"/>
<evidence type="ECO:0000256" key="11">
    <source>
        <dbReference type="RuleBase" id="RU003682"/>
    </source>
</evidence>
<keyword evidence="5" id="KW-1184">Jasmonic acid signaling pathway</keyword>
<evidence type="ECO:0000256" key="1">
    <source>
        <dbReference type="ARBA" id="ARBA00001954"/>
    </source>
</evidence>
<feature type="compositionally biased region" description="Polar residues" evidence="12">
    <location>
        <begin position="16"/>
        <end position="25"/>
    </location>
</feature>
<keyword evidence="4 11" id="KW-0479">Metal-binding</keyword>
<dbReference type="GO" id="GO:1900150">
    <property type="term" value="P:regulation of defense response to fungus"/>
    <property type="evidence" value="ECO:0007669"/>
    <property type="project" value="UniProtKB-ARBA"/>
</dbReference>